<reference evidence="1 2" key="1">
    <citation type="submission" date="2015-03" db="EMBL/GenBank/DDBJ databases">
        <title>Genome Sequence of Kiloniella spongiae MEBiC09566, isolated from a marine sponge.</title>
        <authorList>
            <person name="Shao Z."/>
            <person name="Wang L."/>
            <person name="Li X."/>
        </authorList>
    </citation>
    <scope>NUCLEOTIDE SEQUENCE [LARGE SCALE GENOMIC DNA]</scope>
    <source>
        <strain evidence="1 2">MEBiC09566</strain>
    </source>
</reference>
<dbReference type="STRING" id="1489064.WH96_06410"/>
<sequence length="115" mass="12884">MLVWVSPEDPDNPFTAACAHKITGPRGMVVTVPGGFNYDGASVPRSLWWFIPRADARFFRAATLHDLLYANREGSRAVADAILRIVAEQDRMPWLKRWAAYIAVRLGGRIAWDGD</sequence>
<gene>
    <name evidence="1" type="ORF">WH96_06410</name>
</gene>
<evidence type="ECO:0000313" key="1">
    <source>
        <dbReference type="EMBL" id="KLN61974.1"/>
    </source>
</evidence>
<dbReference type="EMBL" id="LAQL01000003">
    <property type="protein sequence ID" value="KLN61974.1"/>
    <property type="molecule type" value="Genomic_DNA"/>
</dbReference>
<dbReference type="InterPro" id="IPR010767">
    <property type="entry name" value="Phage_CGC-2007_Cje0229"/>
</dbReference>
<evidence type="ECO:0008006" key="3">
    <source>
        <dbReference type="Google" id="ProtNLM"/>
    </source>
</evidence>
<evidence type="ECO:0000313" key="2">
    <source>
        <dbReference type="Proteomes" id="UP000035444"/>
    </source>
</evidence>
<protein>
    <recommendedName>
        <fullName evidence="3">DUF1353 domain-containing protein</fullName>
    </recommendedName>
</protein>
<proteinExistence type="predicted"/>
<dbReference type="Pfam" id="PF07087">
    <property type="entry name" value="DUF1353"/>
    <property type="match status" value="1"/>
</dbReference>
<keyword evidence="2" id="KW-1185">Reference proteome</keyword>
<accession>A0A0H2MHE0</accession>
<dbReference type="AlphaFoldDB" id="A0A0H2MHE0"/>
<name>A0A0H2MHE0_9PROT</name>
<comment type="caution">
    <text evidence="1">The sequence shown here is derived from an EMBL/GenBank/DDBJ whole genome shotgun (WGS) entry which is preliminary data.</text>
</comment>
<organism evidence="1 2">
    <name type="scientific">Kiloniella spongiae</name>
    <dbReference type="NCBI Taxonomy" id="1489064"/>
    <lineage>
        <taxon>Bacteria</taxon>
        <taxon>Pseudomonadati</taxon>
        <taxon>Pseudomonadota</taxon>
        <taxon>Alphaproteobacteria</taxon>
        <taxon>Rhodospirillales</taxon>
        <taxon>Kiloniellaceae</taxon>
        <taxon>Kiloniella</taxon>
    </lineage>
</organism>
<dbReference type="Proteomes" id="UP000035444">
    <property type="component" value="Unassembled WGS sequence"/>
</dbReference>